<name>A5WEZ8_PSYWF</name>
<dbReference type="eggNOG" id="ENOG503386W">
    <property type="taxonomic scope" value="Bacteria"/>
</dbReference>
<protein>
    <submittedName>
        <fullName evidence="1">Uncharacterized protein</fullName>
    </submittedName>
</protein>
<dbReference type="AlphaFoldDB" id="A5WEZ8"/>
<dbReference type="EMBL" id="CP000713">
    <property type="protein sequence ID" value="ABQ94239.1"/>
    <property type="molecule type" value="Genomic_DNA"/>
</dbReference>
<dbReference type="STRING" id="349106.PsycPRwf_1293"/>
<dbReference type="HOGENOM" id="CLU_172311_0_0_6"/>
<proteinExistence type="predicted"/>
<dbReference type="KEGG" id="prw:PsycPRwf_1293"/>
<reference evidence="1" key="1">
    <citation type="submission" date="2007-05" db="EMBL/GenBank/DDBJ databases">
        <title>Complete sequence of chromosome of Psychrobacter sp. PRwf-1.</title>
        <authorList>
            <consortium name="US DOE Joint Genome Institute"/>
            <person name="Copeland A."/>
            <person name="Lucas S."/>
            <person name="Lapidus A."/>
            <person name="Barry K."/>
            <person name="Detter J.C."/>
            <person name="Glavina del Rio T."/>
            <person name="Hammon N."/>
            <person name="Israni S."/>
            <person name="Dalin E."/>
            <person name="Tice H."/>
            <person name="Pitluck S."/>
            <person name="Chain P."/>
            <person name="Malfatti S."/>
            <person name="Shin M."/>
            <person name="Vergez L."/>
            <person name="Schmutz J."/>
            <person name="Larimer F."/>
            <person name="Land M."/>
            <person name="Hauser L."/>
            <person name="Kyrpides N."/>
            <person name="Kim E."/>
            <person name="Tiedje J."/>
            <person name="Richardson P."/>
        </authorList>
    </citation>
    <scope>NUCLEOTIDE SEQUENCE [LARGE SCALE GENOMIC DNA]</scope>
    <source>
        <strain evidence="1">PRwf-1</strain>
    </source>
</reference>
<sequence length="109" mass="12111">MITAEHIRQMIIHWLDTPPNGYFAQGYGADAKAMLLKELSADVADEFLSKLRADIPIINTLDEDQLSISIETVGFDTINVILSIGGIDIQLNENPITDIDQDYYNVSAQ</sequence>
<organism evidence="1">
    <name type="scientific">Psychrobacter sp. (strain PRwf-1)</name>
    <dbReference type="NCBI Taxonomy" id="349106"/>
    <lineage>
        <taxon>Bacteria</taxon>
        <taxon>Pseudomonadati</taxon>
        <taxon>Pseudomonadota</taxon>
        <taxon>Gammaproteobacteria</taxon>
        <taxon>Moraxellales</taxon>
        <taxon>Moraxellaceae</taxon>
        <taxon>Psychrobacter</taxon>
    </lineage>
</organism>
<evidence type="ECO:0000313" key="1">
    <source>
        <dbReference type="EMBL" id="ABQ94239.1"/>
    </source>
</evidence>
<accession>A5WEZ8</accession>
<gene>
    <name evidence="1" type="ordered locus">PsycPRwf_1293</name>
</gene>